<dbReference type="Gene3D" id="3.40.50.1390">
    <property type="entry name" value="Resolvase, N-terminal catalytic domain"/>
    <property type="match status" value="1"/>
</dbReference>
<dbReference type="InterPro" id="IPR006119">
    <property type="entry name" value="Resolv_N"/>
</dbReference>
<proteinExistence type="predicted"/>
<dbReference type="CDD" id="cd00338">
    <property type="entry name" value="Ser_Recombinase"/>
    <property type="match status" value="1"/>
</dbReference>
<dbReference type="Pfam" id="PF00239">
    <property type="entry name" value="Resolvase"/>
    <property type="match status" value="1"/>
</dbReference>
<reference evidence="5" key="1">
    <citation type="submission" date="2016-10" db="EMBL/GenBank/DDBJ databases">
        <authorList>
            <person name="Varghese N."/>
            <person name="Submissions S."/>
        </authorList>
    </citation>
    <scope>NUCLEOTIDE SEQUENCE [LARGE SCALE GENOMIC DNA]</scope>
    <source>
        <strain evidence="5">CGMCC 4.3147</strain>
    </source>
</reference>
<dbReference type="EMBL" id="FNGF01000003">
    <property type="protein sequence ID" value="SDL00563.1"/>
    <property type="molecule type" value="Genomic_DNA"/>
</dbReference>
<keyword evidence="2" id="KW-0233">DNA recombination</keyword>
<evidence type="ECO:0000256" key="2">
    <source>
        <dbReference type="ARBA" id="ARBA00023172"/>
    </source>
</evidence>
<dbReference type="GO" id="GO:0003677">
    <property type="term" value="F:DNA binding"/>
    <property type="evidence" value="ECO:0007669"/>
    <property type="project" value="UniProtKB-KW"/>
</dbReference>
<accession>A0A1G9GJW2</accession>
<feature type="domain" description="Recombinase" evidence="3">
    <location>
        <begin position="158"/>
        <end position="297"/>
    </location>
</feature>
<dbReference type="Gene3D" id="3.90.1750.20">
    <property type="entry name" value="Putative Large Serine Recombinase, Chain B, Domain 2"/>
    <property type="match status" value="1"/>
</dbReference>
<dbReference type="InterPro" id="IPR011109">
    <property type="entry name" value="DNA_bind_recombinase_dom"/>
</dbReference>
<protein>
    <submittedName>
        <fullName evidence="4">Site-specific DNA recombinase</fullName>
    </submittedName>
</protein>
<dbReference type="SUPFAM" id="SSF53041">
    <property type="entry name" value="Resolvase-like"/>
    <property type="match status" value="1"/>
</dbReference>
<dbReference type="GO" id="GO:0000150">
    <property type="term" value="F:DNA strand exchange activity"/>
    <property type="evidence" value="ECO:0007669"/>
    <property type="project" value="InterPro"/>
</dbReference>
<sequence length="618" mass="70697">MKVLPVKRISRDTETSSALERQDIELREAVAVGGHELVHMVEDATVSGAVNLDERPSLGEWLTEPKVHEWEALMVTTQDRITRDDMHWWQFVGWVLKHNKSVIVLDDPSLDLTTEDGRMIAGIKATQAAKYRKTVQEKKLKQTAYYREVNLWSGGVWPFGYRTEAIMFNGSKRLRLVKDEYTAGLIREAYESIVDLGSNMNRICIDWNARGILTATDYQKTENAKANKQEANTKPRGVRWQPSILKTVLSSPTLMGYATHKGSIIREDGLPVQRSEPILTRSEFDRLQEALATYRSAGRRPHYPPTVLSGLLFCICGLPLYSNSSRRKLADGSYREYRYYLCAARFADRMCPYRVSWDREYLKESLESYFLETVGDLEIMNRAFVPGRDRTAEITELEGAIENLAQAIATAESSIAITALTSAMERHARNLETLRSLPVVPSSWTEVGTGVTYREKWNVQEDWEAKAEILRRGGFKLYCAGTPQAPSLHFQMPENIERRLDLSPIDYRPEIELREGIPYNRESGEPVAARLEPPERRRRLFERLALVSEHAVGFHGDEDRLDQAILDLQHREPWTAAERWLLPLSAMARRLQVTDLHRVQRLPQLTRTAGLRGDSKEP</sequence>
<evidence type="ECO:0000259" key="3">
    <source>
        <dbReference type="PROSITE" id="PS51737"/>
    </source>
</evidence>
<dbReference type="InterPro" id="IPR036162">
    <property type="entry name" value="Resolvase-like_N_sf"/>
</dbReference>
<dbReference type="PANTHER" id="PTHR30461">
    <property type="entry name" value="DNA-INVERTASE FROM LAMBDOID PROPHAGE"/>
    <property type="match status" value="1"/>
</dbReference>
<evidence type="ECO:0000313" key="5">
    <source>
        <dbReference type="Proteomes" id="UP000198662"/>
    </source>
</evidence>
<dbReference type="SMART" id="SM00857">
    <property type="entry name" value="Resolvase"/>
    <property type="match status" value="1"/>
</dbReference>
<dbReference type="Proteomes" id="UP000198662">
    <property type="component" value="Unassembled WGS sequence"/>
</dbReference>
<dbReference type="AlphaFoldDB" id="A0A1G9GJW2"/>
<dbReference type="OrthoDB" id="4367319at2"/>
<keyword evidence="1" id="KW-0238">DNA-binding</keyword>
<dbReference type="InterPro" id="IPR050639">
    <property type="entry name" value="SSR_resolvase"/>
</dbReference>
<dbReference type="STRING" id="380244.SAMN05216298_2230"/>
<gene>
    <name evidence="4" type="ORF">SAMN05216298_2230</name>
</gene>
<dbReference type="Pfam" id="PF07508">
    <property type="entry name" value="Recombinase"/>
    <property type="match status" value="1"/>
</dbReference>
<dbReference type="PROSITE" id="PS51737">
    <property type="entry name" value="RECOMBINASE_DNA_BIND"/>
    <property type="match status" value="1"/>
</dbReference>
<evidence type="ECO:0000313" key="4">
    <source>
        <dbReference type="EMBL" id="SDL00563.1"/>
    </source>
</evidence>
<evidence type="ECO:0000256" key="1">
    <source>
        <dbReference type="ARBA" id="ARBA00023125"/>
    </source>
</evidence>
<dbReference type="RefSeq" id="WP_091047956.1">
    <property type="nucleotide sequence ID" value="NZ_FNGF01000003.1"/>
</dbReference>
<dbReference type="InterPro" id="IPR038109">
    <property type="entry name" value="DNA_bind_recomb_sf"/>
</dbReference>
<dbReference type="PANTHER" id="PTHR30461:SF2">
    <property type="entry name" value="SERINE RECOMBINASE PINE-RELATED"/>
    <property type="match status" value="1"/>
</dbReference>
<name>A0A1G9GJW2_9ACTN</name>
<organism evidence="4 5">
    <name type="scientific">Glycomyces sambucus</name>
    <dbReference type="NCBI Taxonomy" id="380244"/>
    <lineage>
        <taxon>Bacteria</taxon>
        <taxon>Bacillati</taxon>
        <taxon>Actinomycetota</taxon>
        <taxon>Actinomycetes</taxon>
        <taxon>Glycomycetales</taxon>
        <taxon>Glycomycetaceae</taxon>
        <taxon>Glycomyces</taxon>
    </lineage>
</organism>
<keyword evidence="5" id="KW-1185">Reference proteome</keyword>